<comment type="caution">
    <text evidence="3">The sequence shown here is derived from an EMBL/GenBank/DDBJ whole genome shotgun (WGS) entry which is preliminary data.</text>
</comment>
<keyword evidence="4" id="KW-1185">Reference proteome</keyword>
<keyword evidence="1" id="KW-1133">Transmembrane helix</keyword>
<dbReference type="EMBL" id="VJNB01000001">
    <property type="protein sequence ID" value="TSE21356.1"/>
    <property type="molecule type" value="Genomic_DNA"/>
</dbReference>
<dbReference type="PROSITE" id="PS51832">
    <property type="entry name" value="HD_GYP"/>
    <property type="match status" value="1"/>
</dbReference>
<dbReference type="Gene3D" id="1.10.3210.10">
    <property type="entry name" value="Hypothetical protein af1432"/>
    <property type="match status" value="1"/>
</dbReference>
<keyword evidence="1" id="KW-0812">Transmembrane</keyword>
<keyword evidence="1" id="KW-0472">Membrane</keyword>
<gene>
    <name evidence="3" type="primary">rpfG_1</name>
    <name evidence="3" type="ORF">Talka_00023</name>
</gene>
<evidence type="ECO:0000313" key="4">
    <source>
        <dbReference type="Proteomes" id="UP000315736"/>
    </source>
</evidence>
<evidence type="ECO:0000313" key="3">
    <source>
        <dbReference type="EMBL" id="TSE21356.1"/>
    </source>
</evidence>
<dbReference type="SMART" id="SM00471">
    <property type="entry name" value="HDc"/>
    <property type="match status" value="1"/>
</dbReference>
<keyword evidence="3" id="KW-0378">Hydrolase</keyword>
<evidence type="ECO:0000256" key="1">
    <source>
        <dbReference type="SAM" id="Phobius"/>
    </source>
</evidence>
<dbReference type="AlphaFoldDB" id="A0A554WCQ4"/>
<feature type="transmembrane region" description="Helical" evidence="1">
    <location>
        <begin position="171"/>
        <end position="197"/>
    </location>
</feature>
<accession>A0A554WCQ4</accession>
<dbReference type="PANTHER" id="PTHR45228:SF1">
    <property type="entry name" value="CYCLIC DI-GMP PHOSPHODIESTERASE TM_0186"/>
    <property type="match status" value="1"/>
</dbReference>
<dbReference type="CDD" id="cd00077">
    <property type="entry name" value="HDc"/>
    <property type="match status" value="1"/>
</dbReference>
<evidence type="ECO:0000259" key="2">
    <source>
        <dbReference type="PROSITE" id="PS51832"/>
    </source>
</evidence>
<name>A0A554WCQ4_9BURK</name>
<dbReference type="Proteomes" id="UP000315736">
    <property type="component" value="Unassembled WGS sequence"/>
</dbReference>
<dbReference type="SUPFAM" id="SSF109604">
    <property type="entry name" value="HD-domain/PDEase-like"/>
    <property type="match status" value="1"/>
</dbReference>
<dbReference type="InterPro" id="IPR003607">
    <property type="entry name" value="HD/PDEase_dom"/>
</dbReference>
<dbReference type="GO" id="GO:0071111">
    <property type="term" value="F:cyclic-guanylate-specific phosphodiesterase activity"/>
    <property type="evidence" value="ECO:0007669"/>
    <property type="project" value="UniProtKB-EC"/>
</dbReference>
<feature type="domain" description="HD-GYP" evidence="2">
    <location>
        <begin position="207"/>
        <end position="402"/>
    </location>
</feature>
<protein>
    <submittedName>
        <fullName evidence="3">Cyclic di-GMP phosphodiesterase response regulator RpfG</fullName>
        <ecNumber evidence="3">3.1.4.52</ecNumber>
    </submittedName>
</protein>
<dbReference type="Pfam" id="PF13487">
    <property type="entry name" value="HD_5"/>
    <property type="match status" value="1"/>
</dbReference>
<dbReference type="EC" id="3.1.4.52" evidence="3"/>
<reference evidence="3 4" key="1">
    <citation type="submission" date="2019-07" db="EMBL/GenBank/DDBJ databases">
        <title>Tepidimonas alkaliphilus YIM 72238 draft genome.</title>
        <authorList>
            <person name="Da Costa M.S."/>
            <person name="Froufe H.J.C."/>
            <person name="Egas C."/>
            <person name="Albuquerque L."/>
        </authorList>
    </citation>
    <scope>NUCLEOTIDE SEQUENCE [LARGE SCALE GENOMIC DNA]</scope>
    <source>
        <strain evidence="3 4">YIM 72238</strain>
    </source>
</reference>
<feature type="transmembrane region" description="Helical" evidence="1">
    <location>
        <begin position="22"/>
        <end position="45"/>
    </location>
</feature>
<proteinExistence type="predicted"/>
<sequence>MPSTESFAFSDLLTVAAWRRSWVLRVAAASLAVALLAAGVGGWLARRDRAEELQAHWSAEIDRVARSAQGASGPASAQAARLVADLMELGFDAAAVLDAQGRRLAYQGPHADDWLRQPPTLADGRAATQAVGVIRRTVPRPHGEPAWTVHALRTLAPLEQRLLQRDTTREVLEGALVAGLAALLGGGVTIPVLAGLWRDNQRKTQALAGSYLSTMEALGRAIARRDSDTGAHNYRVAWMAAELGQALGLDPEAIRSLVLGSFLHDVGKIAIPDRVLLKPGRLDEEEWRIMRTHVAQGEAILEGIEWLAGARQVVAAHHERWDGSGYPRGLAGEAIPLAARIFAVVDVFDALTSRRPYKEPFALAQALEMMERERGRHFDPAVLQRFLELAPGWHAKLQGLDEAQCRALLHAQLRRWFDGHAPAASAPCTPG</sequence>
<organism evidence="3 4">
    <name type="scientific">Tepidimonas alkaliphilus</name>
    <dbReference type="NCBI Taxonomy" id="2588942"/>
    <lineage>
        <taxon>Bacteria</taxon>
        <taxon>Pseudomonadati</taxon>
        <taxon>Pseudomonadota</taxon>
        <taxon>Betaproteobacteria</taxon>
        <taxon>Burkholderiales</taxon>
        <taxon>Tepidimonas</taxon>
    </lineage>
</organism>
<dbReference type="PANTHER" id="PTHR45228">
    <property type="entry name" value="CYCLIC DI-GMP PHOSPHODIESTERASE TM_0186-RELATED"/>
    <property type="match status" value="1"/>
</dbReference>
<dbReference type="InterPro" id="IPR052020">
    <property type="entry name" value="Cyclic_di-GMP/3'3'-cGAMP_PDE"/>
</dbReference>
<dbReference type="InterPro" id="IPR037522">
    <property type="entry name" value="HD_GYP_dom"/>
</dbReference>